<dbReference type="PANTHER" id="PTHR24198:SF165">
    <property type="entry name" value="ANKYRIN REPEAT-CONTAINING PROTEIN-RELATED"/>
    <property type="match status" value="1"/>
</dbReference>
<evidence type="ECO:0000313" key="4">
    <source>
        <dbReference type="EMBL" id="CAH0374162.1"/>
    </source>
</evidence>
<dbReference type="Gene3D" id="1.25.40.20">
    <property type="entry name" value="Ankyrin repeat-containing domain"/>
    <property type="match status" value="3"/>
</dbReference>
<comment type="caution">
    <text evidence="4">The sequence shown here is derived from an EMBL/GenBank/DDBJ whole genome shotgun (WGS) entry which is preliminary data.</text>
</comment>
<dbReference type="EMBL" id="CAKKNE010000004">
    <property type="protein sequence ID" value="CAH0374162.1"/>
    <property type="molecule type" value="Genomic_DNA"/>
</dbReference>
<dbReference type="AlphaFoldDB" id="A0A8J2STL4"/>
<feature type="region of interest" description="Disordered" evidence="3">
    <location>
        <begin position="1"/>
        <end position="28"/>
    </location>
</feature>
<dbReference type="Pfam" id="PF00023">
    <property type="entry name" value="Ank"/>
    <property type="match status" value="1"/>
</dbReference>
<organism evidence="4 5">
    <name type="scientific">Pelagomonas calceolata</name>
    <dbReference type="NCBI Taxonomy" id="35677"/>
    <lineage>
        <taxon>Eukaryota</taxon>
        <taxon>Sar</taxon>
        <taxon>Stramenopiles</taxon>
        <taxon>Ochrophyta</taxon>
        <taxon>Pelagophyceae</taxon>
        <taxon>Pelagomonadales</taxon>
        <taxon>Pelagomonadaceae</taxon>
        <taxon>Pelagomonas</taxon>
    </lineage>
</organism>
<accession>A0A8J2STL4</accession>
<dbReference type="PANTHER" id="PTHR24198">
    <property type="entry name" value="ANKYRIN REPEAT AND PROTEIN KINASE DOMAIN-CONTAINING PROTEIN"/>
    <property type="match status" value="1"/>
</dbReference>
<name>A0A8J2STL4_9STRA</name>
<gene>
    <name evidence="4" type="ORF">PECAL_4P14310</name>
</gene>
<evidence type="ECO:0000256" key="3">
    <source>
        <dbReference type="SAM" id="MobiDB-lite"/>
    </source>
</evidence>
<keyword evidence="5" id="KW-1185">Reference proteome</keyword>
<dbReference type="Proteomes" id="UP000789595">
    <property type="component" value="Unassembled WGS sequence"/>
</dbReference>
<dbReference type="OrthoDB" id="426293at2759"/>
<evidence type="ECO:0000313" key="5">
    <source>
        <dbReference type="Proteomes" id="UP000789595"/>
    </source>
</evidence>
<keyword evidence="2" id="KW-0040">ANK repeat</keyword>
<keyword evidence="1" id="KW-0677">Repeat</keyword>
<dbReference type="InterPro" id="IPR002110">
    <property type="entry name" value="Ankyrin_rpt"/>
</dbReference>
<protein>
    <submittedName>
        <fullName evidence="4">Uncharacterized protein</fullName>
    </submittedName>
</protein>
<reference evidence="4" key="1">
    <citation type="submission" date="2021-11" db="EMBL/GenBank/DDBJ databases">
        <authorList>
            <consortium name="Genoscope - CEA"/>
            <person name="William W."/>
        </authorList>
    </citation>
    <scope>NUCLEOTIDE SEQUENCE</scope>
</reference>
<evidence type="ECO:0000256" key="2">
    <source>
        <dbReference type="ARBA" id="ARBA00023043"/>
    </source>
</evidence>
<dbReference type="InterPro" id="IPR036770">
    <property type="entry name" value="Ankyrin_rpt-contain_sf"/>
</dbReference>
<feature type="compositionally biased region" description="Acidic residues" evidence="3">
    <location>
        <begin position="15"/>
        <end position="24"/>
    </location>
</feature>
<sequence length="1118" mass="120618">MGSALSFRRKRPEPDDPSSSEEEPRDAKRVKAAPYVLTVLQSSESVTKVLAYTGAGCVLTLETLSATTHATIRGLSLEFEAPTTSDALRWGLILADRAELFALRRAGTLQKDRLAFSTTYCSEPVTGRSSDVEHLREGVVRFASPRLPVAITTEDALVDIALSEENLDAHARLHRGLLCQGVVRLDLTAQKGDLLGLRNQARYEGDSRCGGNWQSPRAGVIDDEVAAELMQAMAPTGGPESLPRCLREAATRDYARLANQPMPDIDRLFDQVAAASAHLDAATLGRISAAFCWRFILAPPTVATSGYADENAFYSVCQEAGVSSRVARSLWRDALRGALLPFMPTYVKSDDLNDIPEHCLVRTCDTALLEMHFYFRNRCCAHAVIERFGGSVEAIFARENEEVLYRERYAMLFGCSGSIALEVLRRLKLHGAPGAFDAAVACLTSEERLPCLADGDSVHVAPEWSDLSIRVLPWEPARFARTWLGGGNAIVTMEQTGLEADIPLFALRRGYASDATPAAARVLCAAAAEGQNEILLRLLQAAPAFKEHAIGFTAPRFGDMGSALDYSIAAGNVVGAALFMGAGAGKGGLVAAGGVVRFTSRACRSDRAYLAPERSPELRADMSAAIGMVADLNHDRRWRAPDVSVIERAATRGDDAAVQVETMKATFALRLANRLPQRWRSRFEAARARVRKETFLATQAAAWGGHASTVRKLLSIQDISVVDDTVDVEAVDSRTATLQYAVFQGHAECVAAVLDGWVEGSGARRALRWALARAVICGHAHILRHLRERGYSLYTPNDTPELTPLGYAARFGQPEACAALCECPDVARALQENREDNAILSACDGHHSSVLRVLLETARQSSSAHSWDAFEVCPLVACAMSDDIASMEILVEYDYPVNRHRESSINPLCVAATRGFRGMVELLLFHGASAAGEGPLDTALSRCMGTNMIDCASVRHRMAQRILQERPAEVSGSLGMSLIHGVVRNAKLETLIMLLDAGAHVGAVVDNSMVATGGWTPLHYAVYFCVESHMKDADATYGGAKRSNADAVVRLLIERGAPLDMQSRESHSLNPQRVVVGGSTPRDIAIACENGDVAVAVAALIDHAVAKRDAARAALLGA</sequence>
<dbReference type="SUPFAM" id="SSF48403">
    <property type="entry name" value="Ankyrin repeat"/>
    <property type="match status" value="1"/>
</dbReference>
<proteinExistence type="predicted"/>
<evidence type="ECO:0000256" key="1">
    <source>
        <dbReference type="ARBA" id="ARBA00022737"/>
    </source>
</evidence>
<dbReference type="SMART" id="SM00248">
    <property type="entry name" value="ANK"/>
    <property type="match status" value="7"/>
</dbReference>